<keyword evidence="1" id="KW-1133">Transmembrane helix</keyword>
<reference evidence="3" key="1">
    <citation type="submission" date="2013-09" db="EMBL/GenBank/DDBJ databases">
        <title>The Genome Sequence of Anopheles culicifacies species A.</title>
        <authorList>
            <consortium name="The Broad Institute Genomics Platform"/>
            <person name="Neafsey D.E."/>
            <person name="Besansky N."/>
            <person name="Howell P."/>
            <person name="Walton C."/>
            <person name="Young S.K."/>
            <person name="Zeng Q."/>
            <person name="Gargeya S."/>
            <person name="Fitzgerald M."/>
            <person name="Haas B."/>
            <person name="Abouelleil A."/>
            <person name="Allen A.W."/>
            <person name="Alvarado L."/>
            <person name="Arachchi H.M."/>
            <person name="Berlin A.M."/>
            <person name="Chapman S.B."/>
            <person name="Gainer-Dewar J."/>
            <person name="Goldberg J."/>
            <person name="Griggs A."/>
            <person name="Gujja S."/>
            <person name="Hansen M."/>
            <person name="Howarth C."/>
            <person name="Imamovic A."/>
            <person name="Ireland A."/>
            <person name="Larimer J."/>
            <person name="McCowan C."/>
            <person name="Murphy C."/>
            <person name="Pearson M."/>
            <person name="Poon T.W."/>
            <person name="Priest M."/>
            <person name="Roberts A."/>
            <person name="Saif S."/>
            <person name="Shea T."/>
            <person name="Sisk P."/>
            <person name="Sykes S."/>
            <person name="Wortman J."/>
            <person name="Nusbaum C."/>
            <person name="Birren B."/>
        </authorList>
    </citation>
    <scope>NUCLEOTIDE SEQUENCE [LARGE SCALE GENOMIC DNA]</scope>
    <source>
        <strain evidence="3">A-37</strain>
    </source>
</reference>
<dbReference type="EMBL" id="AXCM01016429">
    <property type="status" value="NOT_ANNOTATED_CDS"/>
    <property type="molecule type" value="Genomic_DNA"/>
</dbReference>
<sequence>MLSTSSEWRQIDCTNLFRVHSSHGSQKIQVNASRAVLGQVTLSSERSNQLTLTSVGGERAVAPQRANFASKSPVSPVNPRALERTCRWSVSSMKRMNSHANSFSLSFNGTIYRFSRMNSLWSASTKEDTECVARPLRALFAHFKFEFSLIYDKFSKLIPPTNPALLSLIYGFVLGYNLFIKIYTK</sequence>
<proteinExistence type="predicted"/>
<keyword evidence="3" id="KW-1185">Reference proteome</keyword>
<protein>
    <submittedName>
        <fullName evidence="2">Uncharacterized protein</fullName>
    </submittedName>
</protein>
<keyword evidence="1" id="KW-0472">Membrane</keyword>
<dbReference type="VEuPathDB" id="VectorBase:ACUA023901"/>
<keyword evidence="1" id="KW-0812">Transmembrane</keyword>
<dbReference type="Proteomes" id="UP000075883">
    <property type="component" value="Unassembled WGS sequence"/>
</dbReference>
<accession>A0A182MQK4</accession>
<evidence type="ECO:0000313" key="3">
    <source>
        <dbReference type="Proteomes" id="UP000075883"/>
    </source>
</evidence>
<dbReference type="EMBL" id="AXCM01016430">
    <property type="status" value="NOT_ANNOTATED_CDS"/>
    <property type="molecule type" value="Genomic_DNA"/>
</dbReference>
<evidence type="ECO:0000256" key="1">
    <source>
        <dbReference type="SAM" id="Phobius"/>
    </source>
</evidence>
<organism evidence="2 3">
    <name type="scientific">Anopheles culicifacies</name>
    <dbReference type="NCBI Taxonomy" id="139723"/>
    <lineage>
        <taxon>Eukaryota</taxon>
        <taxon>Metazoa</taxon>
        <taxon>Ecdysozoa</taxon>
        <taxon>Arthropoda</taxon>
        <taxon>Hexapoda</taxon>
        <taxon>Insecta</taxon>
        <taxon>Pterygota</taxon>
        <taxon>Neoptera</taxon>
        <taxon>Endopterygota</taxon>
        <taxon>Diptera</taxon>
        <taxon>Nematocera</taxon>
        <taxon>Culicoidea</taxon>
        <taxon>Culicidae</taxon>
        <taxon>Anophelinae</taxon>
        <taxon>Anopheles</taxon>
        <taxon>culicifacies species complex</taxon>
    </lineage>
</organism>
<dbReference type="EnsemblMetazoa" id="ACUA023901-RA">
    <property type="protein sequence ID" value="ACUA023901-PA"/>
    <property type="gene ID" value="ACUA023901"/>
</dbReference>
<evidence type="ECO:0000313" key="2">
    <source>
        <dbReference type="EnsemblMetazoa" id="ACUA023901-PA"/>
    </source>
</evidence>
<dbReference type="AlphaFoldDB" id="A0A182MQK4"/>
<reference evidence="2" key="2">
    <citation type="submission" date="2020-05" db="UniProtKB">
        <authorList>
            <consortium name="EnsemblMetazoa"/>
        </authorList>
    </citation>
    <scope>IDENTIFICATION</scope>
    <source>
        <strain evidence="2">A-37</strain>
    </source>
</reference>
<feature type="transmembrane region" description="Helical" evidence="1">
    <location>
        <begin position="164"/>
        <end position="183"/>
    </location>
</feature>
<name>A0A182MQK4_9DIPT</name>